<evidence type="ECO:0000313" key="2">
    <source>
        <dbReference type="EMBL" id="AIC14403.1"/>
    </source>
</evidence>
<keyword evidence="2" id="KW-0378">Hydrolase</keyword>
<protein>
    <submittedName>
        <fullName evidence="2">Ribonuclease H</fullName>
        <ecNumber evidence="2">3.1.26.4</ecNumber>
    </submittedName>
</protein>
<dbReference type="CDD" id="cd09279">
    <property type="entry name" value="RNase_HI_like"/>
    <property type="match status" value="1"/>
</dbReference>
<reference evidence="2 3" key="1">
    <citation type="journal article" date="2014" name="Int. J. Syst. Evol. Microbiol.">
        <title>Nitrososphaera viennensis gen. nov., sp. nov., an aerobic and mesophilic, ammonia-oxidizing archaeon from soil and a member of the archaeal phylum Thaumarchaeota.</title>
        <authorList>
            <person name="Stieglmeier M."/>
            <person name="Klingl A."/>
            <person name="Alves R.J."/>
            <person name="Rittmann S.K."/>
            <person name="Melcher M."/>
            <person name="Leisch N."/>
            <person name="Schleper C."/>
        </authorList>
    </citation>
    <scope>NUCLEOTIDE SEQUENCE [LARGE SCALE GENOMIC DNA]</scope>
    <source>
        <strain evidence="2">EN76</strain>
    </source>
</reference>
<dbReference type="InterPro" id="IPR012337">
    <property type="entry name" value="RNaseH-like_sf"/>
</dbReference>
<evidence type="ECO:0000259" key="1">
    <source>
        <dbReference type="PROSITE" id="PS50879"/>
    </source>
</evidence>
<dbReference type="NCBIfam" id="NF041175">
    <property type="entry name" value="RNAseHI_Thmprot"/>
    <property type="match status" value="1"/>
</dbReference>
<dbReference type="GO" id="GO:0004523">
    <property type="term" value="F:RNA-DNA hybrid ribonuclease activity"/>
    <property type="evidence" value="ECO:0007669"/>
    <property type="project" value="UniProtKB-EC"/>
</dbReference>
<dbReference type="GeneID" id="74945477"/>
<dbReference type="OrthoDB" id="52651at2157"/>
<dbReference type="SMR" id="A0A060HFR3"/>
<name>A0A060HFR3_9ARCH</name>
<proteinExistence type="predicted"/>
<sequence length="157" mass="17442">MSNTAAVVEVYFDGLCLPKNPGGIACYAYVIKEKGGRLLHSGSGVAAEPSAQSTNNVAEYTALIKALEWLDENGYTSHWVEVKGDSQLVVKQMNGEFRVKNKQIIPLFQKAALLRRKFRDISIAWVPREQNSEADKLSERAYNNALLENPGLLDMIK</sequence>
<dbReference type="InterPro" id="IPR036397">
    <property type="entry name" value="RNaseH_sf"/>
</dbReference>
<organism evidence="2 3">
    <name type="scientific">Nitrososphaera viennensis EN76</name>
    <dbReference type="NCBI Taxonomy" id="926571"/>
    <lineage>
        <taxon>Archaea</taxon>
        <taxon>Nitrososphaerota</taxon>
        <taxon>Nitrososphaeria</taxon>
        <taxon>Nitrososphaerales</taxon>
        <taxon>Nitrososphaeraceae</taxon>
        <taxon>Nitrososphaera</taxon>
    </lineage>
</organism>
<evidence type="ECO:0000313" key="3">
    <source>
        <dbReference type="Proteomes" id="UP000027093"/>
    </source>
</evidence>
<dbReference type="Proteomes" id="UP000027093">
    <property type="component" value="Chromosome"/>
</dbReference>
<dbReference type="Gene3D" id="3.30.420.10">
    <property type="entry name" value="Ribonuclease H-like superfamily/Ribonuclease H"/>
    <property type="match status" value="1"/>
</dbReference>
<dbReference type="KEGG" id="nvn:NVIE_002190"/>
<gene>
    <name evidence="2" type="primary">rnhA</name>
    <name evidence="2" type="ORF">NVIE_002190</name>
</gene>
<dbReference type="AlphaFoldDB" id="A0A060HFR3"/>
<dbReference type="HOGENOM" id="CLU_095977_0_0_2"/>
<dbReference type="Pfam" id="PF13456">
    <property type="entry name" value="RVT_3"/>
    <property type="match status" value="1"/>
</dbReference>
<dbReference type="STRING" id="926571.NVIE_002190"/>
<dbReference type="EMBL" id="CP007536">
    <property type="protein sequence ID" value="AIC14403.1"/>
    <property type="molecule type" value="Genomic_DNA"/>
</dbReference>
<keyword evidence="3" id="KW-1185">Reference proteome</keyword>
<dbReference type="SUPFAM" id="SSF53098">
    <property type="entry name" value="Ribonuclease H-like"/>
    <property type="match status" value="1"/>
</dbReference>
<feature type="domain" description="RNase H type-1" evidence="1">
    <location>
        <begin position="4"/>
        <end position="147"/>
    </location>
</feature>
<accession>A0A060HFR3</accession>
<dbReference type="InterPro" id="IPR002156">
    <property type="entry name" value="RNaseH_domain"/>
</dbReference>
<dbReference type="InterPro" id="IPR053576">
    <property type="entry name" value="RNase_HI-like"/>
</dbReference>
<dbReference type="GO" id="GO:0003676">
    <property type="term" value="F:nucleic acid binding"/>
    <property type="evidence" value="ECO:0007669"/>
    <property type="project" value="InterPro"/>
</dbReference>
<dbReference type="PANTHER" id="PTHR46387:SF2">
    <property type="entry name" value="RIBONUCLEASE HI"/>
    <property type="match status" value="1"/>
</dbReference>
<dbReference type="EC" id="3.1.26.4" evidence="2"/>
<dbReference type="PANTHER" id="PTHR46387">
    <property type="entry name" value="POLYNUCLEOTIDYL TRANSFERASE, RIBONUCLEASE H-LIKE SUPERFAMILY PROTEIN"/>
    <property type="match status" value="1"/>
</dbReference>
<dbReference type="PROSITE" id="PS50879">
    <property type="entry name" value="RNASE_H_1"/>
    <property type="match status" value="1"/>
</dbReference>
<dbReference type="RefSeq" id="WP_075053628.1">
    <property type="nucleotide sequence ID" value="NZ_CP007536.1"/>
</dbReference>